<dbReference type="PROSITE" id="PS51186">
    <property type="entry name" value="GNAT"/>
    <property type="match status" value="1"/>
</dbReference>
<dbReference type="SUPFAM" id="SSF55729">
    <property type="entry name" value="Acyl-CoA N-acyltransferases (Nat)"/>
    <property type="match status" value="1"/>
</dbReference>
<evidence type="ECO:0000313" key="2">
    <source>
        <dbReference type="EMBL" id="MFC5714335.1"/>
    </source>
</evidence>
<accession>A0ABW0YSI9</accession>
<dbReference type="Pfam" id="PF13527">
    <property type="entry name" value="Acetyltransf_9"/>
    <property type="match status" value="1"/>
</dbReference>
<keyword evidence="3" id="KW-1185">Reference proteome</keyword>
<dbReference type="EMBL" id="JBHSOZ010000010">
    <property type="protein sequence ID" value="MFC5714335.1"/>
    <property type="molecule type" value="Genomic_DNA"/>
</dbReference>
<dbReference type="Gene3D" id="3.40.630.30">
    <property type="match status" value="1"/>
</dbReference>
<proteinExistence type="predicted"/>
<organism evidence="2 3">
    <name type="scientific">Thalassorhabdus alkalitolerans</name>
    <dbReference type="NCBI Taxonomy" id="2282697"/>
    <lineage>
        <taxon>Bacteria</taxon>
        <taxon>Bacillati</taxon>
        <taxon>Bacillota</taxon>
        <taxon>Bacilli</taxon>
        <taxon>Bacillales</taxon>
        <taxon>Bacillaceae</taxon>
        <taxon>Thalassorhabdus</taxon>
    </lineage>
</organism>
<dbReference type="NCBIfam" id="TIGR03827">
    <property type="entry name" value="GNAT_ablB"/>
    <property type="match status" value="1"/>
</dbReference>
<protein>
    <submittedName>
        <fullName evidence="2">Beta-lysine N-acetyltransferase</fullName>
    </submittedName>
</protein>
<reference evidence="3" key="1">
    <citation type="journal article" date="2019" name="Int. J. Syst. Evol. Microbiol.">
        <title>The Global Catalogue of Microorganisms (GCM) 10K type strain sequencing project: providing services to taxonomists for standard genome sequencing and annotation.</title>
        <authorList>
            <consortium name="The Broad Institute Genomics Platform"/>
            <consortium name="The Broad Institute Genome Sequencing Center for Infectious Disease"/>
            <person name="Wu L."/>
            <person name="Ma J."/>
        </authorList>
    </citation>
    <scope>NUCLEOTIDE SEQUENCE [LARGE SCALE GENOMIC DNA]</scope>
    <source>
        <strain evidence="3">CECT 7184</strain>
    </source>
</reference>
<name>A0ABW0YSI9_9BACI</name>
<evidence type="ECO:0000313" key="3">
    <source>
        <dbReference type="Proteomes" id="UP001596142"/>
    </source>
</evidence>
<gene>
    <name evidence="2" type="primary">ablB</name>
    <name evidence="2" type="ORF">ACFPU1_16415</name>
</gene>
<dbReference type="CDD" id="cd04301">
    <property type="entry name" value="NAT_SF"/>
    <property type="match status" value="1"/>
</dbReference>
<dbReference type="RefSeq" id="WP_385942974.1">
    <property type="nucleotide sequence ID" value="NZ_JBHSOZ010000010.1"/>
</dbReference>
<evidence type="ECO:0000259" key="1">
    <source>
        <dbReference type="PROSITE" id="PS51186"/>
    </source>
</evidence>
<dbReference type="InterPro" id="IPR016181">
    <property type="entry name" value="Acyl_CoA_acyltransferase"/>
</dbReference>
<dbReference type="InterPro" id="IPR022525">
    <property type="entry name" value="GNAT_AblB"/>
</dbReference>
<dbReference type="InterPro" id="IPR000182">
    <property type="entry name" value="GNAT_dom"/>
</dbReference>
<feature type="domain" description="N-acetyltransferase" evidence="1">
    <location>
        <begin position="132"/>
        <end position="283"/>
    </location>
</feature>
<sequence length="289" mass="33641">MNLQSETIIVHQDNLEAEIELDYFNKRLRVDGFYGSTGVLLDTIQKLTVNKPVEKLIIYSFQENWMSLLEKGYTPEAVFSKYFSGADNYAMVKYQTTDRRYTASWLEEDELLTKLLKTSLRKKDPDKVPAAYTIRKANERDCTELARLYSQVFSIYPTPMNEPAYVKKKLSEGQVFYVAEKNKKIVSAASAEVNHTYRNAELTDCATIPEERKHGLMKFLLQELERDLYKQKIICAYSIARALSFGMNTAFYQLGYLYRGRLTNNCYIYNSLENMNVWVKDLTVHQSFL</sequence>
<dbReference type="Proteomes" id="UP001596142">
    <property type="component" value="Unassembled WGS sequence"/>
</dbReference>
<comment type="caution">
    <text evidence="2">The sequence shown here is derived from an EMBL/GenBank/DDBJ whole genome shotgun (WGS) entry which is preliminary data.</text>
</comment>